<evidence type="ECO:0000313" key="10">
    <source>
        <dbReference type="Proteomes" id="UP000014155"/>
    </source>
</evidence>
<dbReference type="Proteomes" id="UP000014155">
    <property type="component" value="Unassembled WGS sequence"/>
</dbReference>
<accession>S0FUI4</accession>
<dbReference type="GO" id="GO:0055085">
    <property type="term" value="P:transmembrane transport"/>
    <property type="evidence" value="ECO:0007669"/>
    <property type="project" value="InterPro"/>
</dbReference>
<evidence type="ECO:0000256" key="5">
    <source>
        <dbReference type="ARBA" id="ARBA00022989"/>
    </source>
</evidence>
<evidence type="ECO:0000259" key="8">
    <source>
        <dbReference type="PROSITE" id="PS50928"/>
    </source>
</evidence>
<keyword evidence="3" id="KW-1003">Cell membrane</keyword>
<name>S0FUI4_RUMCE</name>
<comment type="subcellular location">
    <subcellularLocation>
        <location evidence="1 7">Cell membrane</location>
        <topology evidence="1 7">Multi-pass membrane protein</topology>
    </subcellularLocation>
</comment>
<keyword evidence="2 7" id="KW-0813">Transport</keyword>
<evidence type="ECO:0000256" key="3">
    <source>
        <dbReference type="ARBA" id="ARBA00022475"/>
    </source>
</evidence>
<dbReference type="eggNOG" id="COG4209">
    <property type="taxonomic scope" value="Bacteria"/>
</dbReference>
<comment type="caution">
    <text evidence="9">The sequence shown here is derived from an EMBL/GenBank/DDBJ whole genome shotgun (WGS) entry which is preliminary data.</text>
</comment>
<feature type="domain" description="ABC transmembrane type-1" evidence="8">
    <location>
        <begin position="76"/>
        <end position="294"/>
    </location>
</feature>
<evidence type="ECO:0000256" key="2">
    <source>
        <dbReference type="ARBA" id="ARBA00022448"/>
    </source>
</evidence>
<dbReference type="PANTHER" id="PTHR43227:SF11">
    <property type="entry name" value="BLL4140 PROTEIN"/>
    <property type="match status" value="1"/>
</dbReference>
<feature type="transmembrane region" description="Helical" evidence="7">
    <location>
        <begin position="177"/>
        <end position="196"/>
    </location>
</feature>
<sequence>MVTYPNKRKSFKRDIPLHLMMLPGVIILLIFSYGPMLGLVMAFQNFSPSRGFLHSKWVGLENFRYVLGLPNFWEVIRNTLLISVLKIIGSIVVPVIVTLLLNELRHTGLKRSIQTIVYFPHFLSWIILSGILIDFLSPSEGIINKFMTVFGIEPIYFLGDKFWFPITMILTEIWKEFGYGTIVYLAALTAIDPTLYESAKMDGAGRIKQVWHITMPGLKPTILLMTVLALGTILNAGTNGFEQIFNMYSPQVYKTGDIIDTLVYRLGLGSAQFSVATAIGMIKSIISFVLLTLGYYIARKTSDYQIL</sequence>
<protein>
    <submittedName>
        <fullName evidence="9">ABC-type polysaccharide transport system, permease component</fullName>
    </submittedName>
</protein>
<dbReference type="Pfam" id="PF00528">
    <property type="entry name" value="BPD_transp_1"/>
    <property type="match status" value="1"/>
</dbReference>
<dbReference type="CDD" id="cd06261">
    <property type="entry name" value="TM_PBP2"/>
    <property type="match status" value="1"/>
</dbReference>
<dbReference type="InterPro" id="IPR035906">
    <property type="entry name" value="MetI-like_sf"/>
</dbReference>
<keyword evidence="5 7" id="KW-1133">Transmembrane helix</keyword>
<dbReference type="GO" id="GO:0005886">
    <property type="term" value="C:plasma membrane"/>
    <property type="evidence" value="ECO:0007669"/>
    <property type="project" value="UniProtKB-SubCell"/>
</dbReference>
<proteinExistence type="inferred from homology"/>
<dbReference type="PANTHER" id="PTHR43227">
    <property type="entry name" value="BLL4140 PROTEIN"/>
    <property type="match status" value="1"/>
</dbReference>
<keyword evidence="4 7" id="KW-0812">Transmembrane</keyword>
<evidence type="ECO:0000313" key="9">
    <source>
        <dbReference type="EMBL" id="EMS73981.1"/>
    </source>
</evidence>
<gene>
    <name evidence="9" type="ORF">CTER_5467</name>
</gene>
<dbReference type="AlphaFoldDB" id="S0FUI4"/>
<evidence type="ECO:0000256" key="6">
    <source>
        <dbReference type="ARBA" id="ARBA00023136"/>
    </source>
</evidence>
<dbReference type="PROSITE" id="PS50928">
    <property type="entry name" value="ABC_TM1"/>
    <property type="match status" value="1"/>
</dbReference>
<feature type="transmembrane region" description="Helical" evidence="7">
    <location>
        <begin position="217"/>
        <end position="237"/>
    </location>
</feature>
<feature type="transmembrane region" description="Helical" evidence="7">
    <location>
        <begin position="273"/>
        <end position="298"/>
    </location>
</feature>
<keyword evidence="10" id="KW-1185">Reference proteome</keyword>
<organism evidence="9 10">
    <name type="scientific">Ruminiclostridium cellobioparum subsp. termitidis CT1112</name>
    <dbReference type="NCBI Taxonomy" id="1195236"/>
    <lineage>
        <taxon>Bacteria</taxon>
        <taxon>Bacillati</taxon>
        <taxon>Bacillota</taxon>
        <taxon>Clostridia</taxon>
        <taxon>Eubacteriales</taxon>
        <taxon>Oscillospiraceae</taxon>
        <taxon>Ruminiclostridium</taxon>
    </lineage>
</organism>
<comment type="similarity">
    <text evidence="7">Belongs to the binding-protein-dependent transport system permease family.</text>
</comment>
<dbReference type="Gene3D" id="1.10.3720.10">
    <property type="entry name" value="MetI-like"/>
    <property type="match status" value="1"/>
</dbReference>
<feature type="transmembrane region" description="Helical" evidence="7">
    <location>
        <begin position="21"/>
        <end position="43"/>
    </location>
</feature>
<evidence type="ECO:0000256" key="1">
    <source>
        <dbReference type="ARBA" id="ARBA00004651"/>
    </source>
</evidence>
<dbReference type="STRING" id="1195236.CTER_5467"/>
<dbReference type="RefSeq" id="WP_004623142.1">
    <property type="nucleotide sequence ID" value="NZ_AORV01000009.1"/>
</dbReference>
<reference evidence="9 10" key="1">
    <citation type="journal article" date="2013" name="Genome Announc.">
        <title>Draft Genome Sequence of the Cellulolytic, Mesophilic, Anaerobic Bacterium Clostridium termitidis Strain CT1112 (DSM 5398).</title>
        <authorList>
            <person name="Lal S."/>
            <person name="Ramachandran U."/>
            <person name="Zhang X."/>
            <person name="Munir R."/>
            <person name="Sparling R."/>
            <person name="Levin D.B."/>
        </authorList>
    </citation>
    <scope>NUCLEOTIDE SEQUENCE [LARGE SCALE GENOMIC DNA]</scope>
    <source>
        <strain evidence="9 10">CT1112</strain>
    </source>
</reference>
<keyword evidence="6 7" id="KW-0472">Membrane</keyword>
<dbReference type="PATRIC" id="fig|1195236.3.peg.266"/>
<evidence type="ECO:0000256" key="4">
    <source>
        <dbReference type="ARBA" id="ARBA00022692"/>
    </source>
</evidence>
<evidence type="ECO:0000256" key="7">
    <source>
        <dbReference type="RuleBase" id="RU363032"/>
    </source>
</evidence>
<dbReference type="SUPFAM" id="SSF161098">
    <property type="entry name" value="MetI-like"/>
    <property type="match status" value="1"/>
</dbReference>
<dbReference type="EMBL" id="AORV01000009">
    <property type="protein sequence ID" value="EMS73981.1"/>
    <property type="molecule type" value="Genomic_DNA"/>
</dbReference>
<feature type="transmembrane region" description="Helical" evidence="7">
    <location>
        <begin position="116"/>
        <end position="137"/>
    </location>
</feature>
<dbReference type="InterPro" id="IPR000515">
    <property type="entry name" value="MetI-like"/>
</dbReference>
<feature type="transmembrane region" description="Helical" evidence="7">
    <location>
        <begin position="80"/>
        <end position="104"/>
    </location>
</feature>
<dbReference type="InterPro" id="IPR050809">
    <property type="entry name" value="UgpAE/MalFG_permease"/>
</dbReference>